<keyword evidence="3" id="KW-1185">Reference proteome</keyword>
<dbReference type="Pfam" id="PF01161">
    <property type="entry name" value="PBP"/>
    <property type="match status" value="1"/>
</dbReference>
<dbReference type="Proteomes" id="UP001063166">
    <property type="component" value="Unassembled WGS sequence"/>
</dbReference>
<accession>A0A9P3PH02</accession>
<evidence type="ECO:0000256" key="1">
    <source>
        <dbReference type="SAM" id="MobiDB-lite"/>
    </source>
</evidence>
<dbReference type="InterPro" id="IPR036610">
    <property type="entry name" value="PEBP-like_sf"/>
</dbReference>
<dbReference type="Gene3D" id="3.90.280.10">
    <property type="entry name" value="PEBP-like"/>
    <property type="match status" value="1"/>
</dbReference>
<proteinExistence type="predicted"/>
<dbReference type="CDD" id="cd00866">
    <property type="entry name" value="PEBP_euk"/>
    <property type="match status" value="1"/>
</dbReference>
<dbReference type="PANTHER" id="PTHR11362">
    <property type="entry name" value="PHOSPHATIDYLETHANOLAMINE-BINDING PROTEIN"/>
    <property type="match status" value="1"/>
</dbReference>
<sequence>METLNKRYTTKIVPSLLPSFNPSALLTLNYAGVGDISPGQLLTKEQSAPTPAVSVTPANSTVQLNGKYTITMVDADVVGSDLSKGVNRHWLVNGVDITDGKVTNASAAAITAYAGPGPAAGSGPHRYVIVLYRQPDSFKAPSDLSQPVPGVTRFDLNAYTKDSGLGPIVAATYITVEDGTATISIPATSSVVSSTLVVPQPTRTGTTSGTATTGANGPTTTNGARSLGSFSPLGVVLAGIAFMIAA</sequence>
<gene>
    <name evidence="2" type="ORF">LshimejAT787_0208480</name>
</gene>
<dbReference type="InterPro" id="IPR035810">
    <property type="entry name" value="PEBP_euk"/>
</dbReference>
<dbReference type="PANTHER" id="PTHR11362:SF140">
    <property type="entry name" value="PEBP-LIKE PROTEIN"/>
    <property type="match status" value="1"/>
</dbReference>
<name>A0A9P3PH02_LYOSH</name>
<dbReference type="SUPFAM" id="SSF49777">
    <property type="entry name" value="PEBP-like"/>
    <property type="match status" value="1"/>
</dbReference>
<evidence type="ECO:0000313" key="2">
    <source>
        <dbReference type="EMBL" id="GLB35283.1"/>
    </source>
</evidence>
<dbReference type="EMBL" id="BRPK01000002">
    <property type="protein sequence ID" value="GLB35283.1"/>
    <property type="molecule type" value="Genomic_DNA"/>
</dbReference>
<comment type="caution">
    <text evidence="2">The sequence shown here is derived from an EMBL/GenBank/DDBJ whole genome shotgun (WGS) entry which is preliminary data.</text>
</comment>
<reference evidence="2" key="1">
    <citation type="submission" date="2022-07" db="EMBL/GenBank/DDBJ databases">
        <title>The genome of Lyophyllum shimeji provides insight into the initial evolution of ectomycorrhizal fungal genome.</title>
        <authorList>
            <person name="Kobayashi Y."/>
            <person name="Shibata T."/>
            <person name="Hirakawa H."/>
            <person name="Shigenobu S."/>
            <person name="Nishiyama T."/>
            <person name="Yamada A."/>
            <person name="Hasebe M."/>
            <person name="Kawaguchi M."/>
        </authorList>
    </citation>
    <scope>NUCLEOTIDE SEQUENCE</scope>
    <source>
        <strain evidence="2">AT787</strain>
    </source>
</reference>
<protein>
    <submittedName>
        <fullName evidence="2">Phosphatidylethanolamine-binding protein</fullName>
    </submittedName>
</protein>
<evidence type="ECO:0000313" key="3">
    <source>
        <dbReference type="Proteomes" id="UP001063166"/>
    </source>
</evidence>
<dbReference type="InterPro" id="IPR008914">
    <property type="entry name" value="PEBP"/>
</dbReference>
<dbReference type="OrthoDB" id="2506647at2759"/>
<organism evidence="2 3">
    <name type="scientific">Lyophyllum shimeji</name>
    <name type="common">Hon-shimeji</name>
    <name type="synonym">Tricholoma shimeji</name>
    <dbReference type="NCBI Taxonomy" id="47721"/>
    <lineage>
        <taxon>Eukaryota</taxon>
        <taxon>Fungi</taxon>
        <taxon>Dikarya</taxon>
        <taxon>Basidiomycota</taxon>
        <taxon>Agaricomycotina</taxon>
        <taxon>Agaricomycetes</taxon>
        <taxon>Agaricomycetidae</taxon>
        <taxon>Agaricales</taxon>
        <taxon>Tricholomatineae</taxon>
        <taxon>Lyophyllaceae</taxon>
        <taxon>Lyophyllum</taxon>
    </lineage>
</organism>
<dbReference type="AlphaFoldDB" id="A0A9P3PH02"/>
<feature type="region of interest" description="Disordered" evidence="1">
    <location>
        <begin position="198"/>
        <end position="224"/>
    </location>
</feature>